<accession>A0A4Q5MVH5</accession>
<dbReference type="NCBIfam" id="NF010070">
    <property type="entry name" value="PRK13551.1"/>
    <property type="match status" value="1"/>
</dbReference>
<dbReference type="OrthoDB" id="9808013at2"/>
<dbReference type="AlphaFoldDB" id="A0A4Q5MVH5"/>
<keyword evidence="1 2" id="KW-0378">Hydrolase</keyword>
<comment type="catalytic activity">
    <reaction evidence="2">
        <text>agmatine + H2O = N-carbamoylputrescine + NH4(+)</text>
        <dbReference type="Rhea" id="RHEA:18037"/>
        <dbReference type="ChEBI" id="CHEBI:15377"/>
        <dbReference type="ChEBI" id="CHEBI:28938"/>
        <dbReference type="ChEBI" id="CHEBI:58145"/>
        <dbReference type="ChEBI" id="CHEBI:58318"/>
        <dbReference type="EC" id="3.5.3.12"/>
    </reaction>
</comment>
<dbReference type="RefSeq" id="WP_130104131.1">
    <property type="nucleotide sequence ID" value="NZ_SDWW01000067.1"/>
</dbReference>
<dbReference type="PANTHER" id="PTHR31377">
    <property type="entry name" value="AGMATINE DEIMINASE-RELATED"/>
    <property type="match status" value="1"/>
</dbReference>
<dbReference type="HAMAP" id="MF_01841">
    <property type="entry name" value="Agmatine_deimin"/>
    <property type="match status" value="1"/>
</dbReference>
<dbReference type="Pfam" id="PF04371">
    <property type="entry name" value="PAD_porph"/>
    <property type="match status" value="1"/>
</dbReference>
<dbReference type="GO" id="GO:0004668">
    <property type="term" value="F:protein-arginine deiminase activity"/>
    <property type="evidence" value="ECO:0007669"/>
    <property type="project" value="InterPro"/>
</dbReference>
<dbReference type="InterPro" id="IPR007466">
    <property type="entry name" value="Peptidyl-Arg-deiminase_porph"/>
</dbReference>
<dbReference type="SUPFAM" id="SSF55909">
    <property type="entry name" value="Pentein"/>
    <property type="match status" value="1"/>
</dbReference>
<sequence>MTRTLDSTPAADGYRMPAEWAHHSGCWLIWPERPDNWRLGGKPAQAVFAQVAEAIAGTEAVTVAVSARQFDNARSELGEHIRVVEMSNDDSWIRDCGPTFVVNDAGDVRGVDWDFNAWGGLVDGLYFPWAADDAVARKVLEIEGAARYKAPFVLEGGSIDVDGEGTLLVTEECLLSAGRNPDLTREDLETLLRDHLGVEVIIWLPFGVYLDETNGHVDNFCRFVAPGKVMLTWTDDPTDPQYDRSAAALKVLENAVDARGRTLEVVKLHQPGPIFITDEESGGVDSIAGTLPREAGDRLAGSYVNSYIGNDVVVLPVFDDPHDDAAVAAYTEMFAPRRVVTVPGREILLGGGNVHCITQQQPSGH</sequence>
<protein>
    <recommendedName>
        <fullName evidence="2">Putative agmatine deiminase</fullName>
        <ecNumber evidence="2">3.5.3.12</ecNumber>
    </recommendedName>
    <alternativeName>
        <fullName evidence="2">Agmatine iminohydrolase</fullName>
    </alternativeName>
</protein>
<comment type="similarity">
    <text evidence="2">Belongs to the agmatine deiminase family.</text>
</comment>
<gene>
    <name evidence="2 3" type="primary">aguA</name>
    <name evidence="3" type="ORF">EUA98_18310</name>
</gene>
<dbReference type="GO" id="GO:0047632">
    <property type="term" value="F:agmatine deiminase activity"/>
    <property type="evidence" value="ECO:0007669"/>
    <property type="project" value="UniProtKB-UniRule"/>
</dbReference>
<organism evidence="3 4">
    <name type="scientific">Pengzhenrongella frigida</name>
    <dbReference type="NCBI Taxonomy" id="1259133"/>
    <lineage>
        <taxon>Bacteria</taxon>
        <taxon>Bacillati</taxon>
        <taxon>Actinomycetota</taxon>
        <taxon>Actinomycetes</taxon>
        <taxon>Micrococcales</taxon>
        <taxon>Pengzhenrongella</taxon>
    </lineage>
</organism>
<dbReference type="PANTHER" id="PTHR31377:SF0">
    <property type="entry name" value="AGMATINE DEIMINASE-RELATED"/>
    <property type="match status" value="1"/>
</dbReference>
<dbReference type="Gene3D" id="3.75.10.10">
    <property type="entry name" value="L-arginine/glycine Amidinotransferase, Chain A"/>
    <property type="match status" value="1"/>
</dbReference>
<name>A0A4Q5MVH5_9MICO</name>
<dbReference type="NCBIfam" id="TIGR03380">
    <property type="entry name" value="agmatine_aguA"/>
    <property type="match status" value="1"/>
</dbReference>
<feature type="active site" description="Amidino-cysteine intermediate" evidence="2">
    <location>
        <position position="356"/>
    </location>
</feature>
<comment type="caution">
    <text evidence="3">The sequence shown here is derived from an EMBL/GenBank/DDBJ whole genome shotgun (WGS) entry which is preliminary data.</text>
</comment>
<evidence type="ECO:0000313" key="3">
    <source>
        <dbReference type="EMBL" id="RYV49530.1"/>
    </source>
</evidence>
<proteinExistence type="inferred from homology"/>
<dbReference type="GO" id="GO:0009446">
    <property type="term" value="P:putrescine biosynthetic process"/>
    <property type="evidence" value="ECO:0007669"/>
    <property type="project" value="InterPro"/>
</dbReference>
<evidence type="ECO:0000313" key="4">
    <source>
        <dbReference type="Proteomes" id="UP000293764"/>
    </source>
</evidence>
<dbReference type="EMBL" id="SDWW01000067">
    <property type="protein sequence ID" value="RYV49530.1"/>
    <property type="molecule type" value="Genomic_DNA"/>
</dbReference>
<keyword evidence="4" id="KW-1185">Reference proteome</keyword>
<dbReference type="InterPro" id="IPR017754">
    <property type="entry name" value="Agmatine_deiminase"/>
</dbReference>
<evidence type="ECO:0000256" key="2">
    <source>
        <dbReference type="HAMAP-Rule" id="MF_01841"/>
    </source>
</evidence>
<dbReference type="EC" id="3.5.3.12" evidence="2"/>
<reference evidence="3 4" key="1">
    <citation type="submission" date="2019-01" db="EMBL/GenBank/DDBJ databases">
        <title>Novel species of Cellulomonas.</title>
        <authorList>
            <person name="Liu Q."/>
            <person name="Xin Y.-H."/>
        </authorList>
    </citation>
    <scope>NUCLEOTIDE SEQUENCE [LARGE SCALE GENOMIC DNA]</scope>
    <source>
        <strain evidence="3 4">HLT2-17</strain>
    </source>
</reference>
<evidence type="ECO:0000256" key="1">
    <source>
        <dbReference type="ARBA" id="ARBA00022801"/>
    </source>
</evidence>
<dbReference type="Proteomes" id="UP000293764">
    <property type="component" value="Unassembled WGS sequence"/>
</dbReference>